<reference evidence="3" key="1">
    <citation type="journal article" date="2016" name="Nature">
        <title>Genome evolution in the allotetraploid frog Xenopus laevis.</title>
        <authorList>
            <person name="Session A.M."/>
            <person name="Uno Y."/>
            <person name="Kwon T."/>
            <person name="Chapman J.A."/>
            <person name="Toyoda A."/>
            <person name="Takahashi S."/>
            <person name="Fukui A."/>
            <person name="Hikosaka A."/>
            <person name="Suzuki A."/>
            <person name="Kondo M."/>
            <person name="van Heeringen S.J."/>
            <person name="Quigley I."/>
            <person name="Heinz S."/>
            <person name="Ogino H."/>
            <person name="Ochi H."/>
            <person name="Hellsten U."/>
            <person name="Lyons J.B."/>
            <person name="Simakov O."/>
            <person name="Putnam N."/>
            <person name="Stites J."/>
            <person name="Kuroki Y."/>
            <person name="Tanaka T."/>
            <person name="Michiue T."/>
            <person name="Watanabe M."/>
            <person name="Bogdanovic O."/>
            <person name="Lister R."/>
            <person name="Georgiou G."/>
            <person name="Paranjpe S.S."/>
            <person name="van Kruijsbergen I."/>
            <person name="Shu S."/>
            <person name="Carlson J."/>
            <person name="Kinoshita T."/>
            <person name="Ohta Y."/>
            <person name="Mawaribuchi S."/>
            <person name="Jenkins J."/>
            <person name="Grimwood J."/>
            <person name="Schmutz J."/>
            <person name="Mitros T."/>
            <person name="Mozaffari S.V."/>
            <person name="Suzuki Y."/>
            <person name="Haramoto Y."/>
            <person name="Yamamoto T.S."/>
            <person name="Takagi C."/>
            <person name="Heald R."/>
            <person name="Miller K."/>
            <person name="Haudenschild C."/>
            <person name="Kitzman J."/>
            <person name="Nakayama T."/>
            <person name="Izutsu Y."/>
            <person name="Robert J."/>
            <person name="Fortriede J."/>
            <person name="Burns K."/>
            <person name="Lotay V."/>
            <person name="Karimi K."/>
            <person name="Yasuoka Y."/>
            <person name="Dichmann D.S."/>
            <person name="Flajnik M.F."/>
            <person name="Houston D.W."/>
            <person name="Shendure J."/>
            <person name="DuPasquier L."/>
            <person name="Vize P.D."/>
            <person name="Zorn A.M."/>
            <person name="Ito M."/>
            <person name="Marcotte E.M."/>
            <person name="Wallingford J.B."/>
            <person name="Ito Y."/>
            <person name="Asashima M."/>
            <person name="Ueno N."/>
            <person name="Matsuda Y."/>
            <person name="Veenstra G.J."/>
            <person name="Fujiyama A."/>
            <person name="Harland R.M."/>
            <person name="Taira M."/>
            <person name="Rokhsar D.S."/>
        </authorList>
    </citation>
    <scope>NUCLEOTIDE SEQUENCE [LARGE SCALE GENOMIC DNA]</scope>
    <source>
        <strain evidence="3">J</strain>
    </source>
</reference>
<feature type="region of interest" description="Disordered" evidence="1">
    <location>
        <begin position="77"/>
        <end position="119"/>
    </location>
</feature>
<dbReference type="EMBL" id="CM004468">
    <property type="protein sequence ID" value="OCT93875.1"/>
    <property type="molecule type" value="Genomic_DNA"/>
</dbReference>
<dbReference type="AlphaFoldDB" id="A0A974HXK4"/>
<protein>
    <submittedName>
        <fullName evidence="2">Uncharacterized protein</fullName>
    </submittedName>
</protein>
<gene>
    <name evidence="2" type="ORF">XELAEV_18011546mg</name>
</gene>
<feature type="compositionally biased region" description="Basic and acidic residues" evidence="1">
    <location>
        <begin position="85"/>
        <end position="103"/>
    </location>
</feature>
<accession>A0A974HXK4</accession>
<proteinExistence type="predicted"/>
<evidence type="ECO:0000313" key="3">
    <source>
        <dbReference type="Proteomes" id="UP000694892"/>
    </source>
</evidence>
<evidence type="ECO:0000313" key="2">
    <source>
        <dbReference type="EMBL" id="OCT93875.1"/>
    </source>
</evidence>
<evidence type="ECO:0000256" key="1">
    <source>
        <dbReference type="SAM" id="MobiDB-lite"/>
    </source>
</evidence>
<sequence>MMCLVCLTGHRTVPSSKYWQLSCPVFGLSISPNCQLSHCANIFFLYSCPATPQICQFALLLPKLPIKSQTGHFSRGNFGGLQKTNRSECHPAGDLHSSRREAVLGDLSPRRRGNLSTGD</sequence>
<name>A0A974HXK4_XENLA</name>
<organism evidence="2 3">
    <name type="scientific">Xenopus laevis</name>
    <name type="common">African clawed frog</name>
    <dbReference type="NCBI Taxonomy" id="8355"/>
    <lineage>
        <taxon>Eukaryota</taxon>
        <taxon>Metazoa</taxon>
        <taxon>Chordata</taxon>
        <taxon>Craniata</taxon>
        <taxon>Vertebrata</taxon>
        <taxon>Euteleostomi</taxon>
        <taxon>Amphibia</taxon>
        <taxon>Batrachia</taxon>
        <taxon>Anura</taxon>
        <taxon>Pipoidea</taxon>
        <taxon>Pipidae</taxon>
        <taxon>Xenopodinae</taxon>
        <taxon>Xenopus</taxon>
        <taxon>Xenopus</taxon>
    </lineage>
</organism>
<dbReference type="Proteomes" id="UP000694892">
    <property type="component" value="Chromosome 2L"/>
</dbReference>